<gene>
    <name evidence="1" type="ORF">SAMN05216550_103350</name>
</gene>
<dbReference type="AlphaFoldDB" id="A0A1A5XB47"/>
<dbReference type="Proteomes" id="UP000183529">
    <property type="component" value="Unassembled WGS sequence"/>
</dbReference>
<proteinExistence type="predicted"/>
<dbReference type="EMBL" id="FNZM01000003">
    <property type="protein sequence ID" value="SEJ25631.1"/>
    <property type="molecule type" value="Genomic_DNA"/>
</dbReference>
<accession>A0A1A5XB47</accession>
<evidence type="ECO:0000313" key="2">
    <source>
        <dbReference type="Proteomes" id="UP000183529"/>
    </source>
</evidence>
<dbReference type="GeneID" id="61305956"/>
<reference evidence="1 2" key="1">
    <citation type="submission" date="2016-10" db="EMBL/GenBank/DDBJ databases">
        <authorList>
            <person name="Varghese N."/>
            <person name="Submissions S."/>
        </authorList>
    </citation>
    <scope>NUCLEOTIDE SEQUENCE [LARGE SCALE GENOMIC DNA]</scope>
    <source>
        <strain evidence="1 2">LMG 22274</strain>
    </source>
</reference>
<dbReference type="OrthoDB" id="9103915at2"/>
<dbReference type="RefSeq" id="WP_065060788.1">
    <property type="nucleotide sequence ID" value="NZ_CADFGN010000001.1"/>
</dbReference>
<name>A0A1A5XB47_9BURK</name>
<protein>
    <submittedName>
        <fullName evidence="1">Uncharacterized protein</fullName>
    </submittedName>
</protein>
<organism evidence="1 2">
    <name type="scientific">Paraburkholderia tropica</name>
    <dbReference type="NCBI Taxonomy" id="92647"/>
    <lineage>
        <taxon>Bacteria</taxon>
        <taxon>Pseudomonadati</taxon>
        <taxon>Pseudomonadota</taxon>
        <taxon>Betaproteobacteria</taxon>
        <taxon>Burkholderiales</taxon>
        <taxon>Burkholderiaceae</taxon>
        <taxon>Paraburkholderia</taxon>
    </lineage>
</organism>
<sequence>MYQHLEPYGSEFNDLQKTLADPAAAPRVDAIRAALEATAQQISETQVVNEVDRNNLAKLYRGFIAASRVIARLQEKQALARG</sequence>
<evidence type="ECO:0000313" key="1">
    <source>
        <dbReference type="EMBL" id="SEJ25631.1"/>
    </source>
</evidence>
<comment type="caution">
    <text evidence="1">The sequence shown here is derived from an EMBL/GenBank/DDBJ whole genome shotgun (WGS) entry which is preliminary data.</text>
</comment>